<feature type="coiled-coil region" evidence="1">
    <location>
        <begin position="22"/>
        <end position="49"/>
    </location>
</feature>
<organism evidence="2 3">
    <name type="scientific">Trifolium medium</name>
    <dbReference type="NCBI Taxonomy" id="97028"/>
    <lineage>
        <taxon>Eukaryota</taxon>
        <taxon>Viridiplantae</taxon>
        <taxon>Streptophyta</taxon>
        <taxon>Embryophyta</taxon>
        <taxon>Tracheophyta</taxon>
        <taxon>Spermatophyta</taxon>
        <taxon>Magnoliopsida</taxon>
        <taxon>eudicotyledons</taxon>
        <taxon>Gunneridae</taxon>
        <taxon>Pentapetalae</taxon>
        <taxon>rosids</taxon>
        <taxon>fabids</taxon>
        <taxon>Fabales</taxon>
        <taxon>Fabaceae</taxon>
        <taxon>Papilionoideae</taxon>
        <taxon>50 kb inversion clade</taxon>
        <taxon>NPAAA clade</taxon>
        <taxon>Hologalegina</taxon>
        <taxon>IRL clade</taxon>
        <taxon>Trifolieae</taxon>
        <taxon>Trifolium</taxon>
    </lineage>
</organism>
<feature type="non-terminal residue" evidence="2">
    <location>
        <position position="1"/>
    </location>
</feature>
<reference evidence="2 3" key="1">
    <citation type="journal article" date="2018" name="Front. Plant Sci.">
        <title>Red Clover (Trifolium pratense) and Zigzag Clover (T. medium) - A Picture of Genomic Similarities and Differences.</title>
        <authorList>
            <person name="Dluhosova J."/>
            <person name="Istvanek J."/>
            <person name="Nedelnik J."/>
            <person name="Repkova J."/>
        </authorList>
    </citation>
    <scope>NUCLEOTIDE SEQUENCE [LARGE SCALE GENOMIC DNA]</scope>
    <source>
        <strain evidence="3">cv. 10/8</strain>
        <tissue evidence="2">Leaf</tissue>
    </source>
</reference>
<dbReference type="AlphaFoldDB" id="A0A392THG1"/>
<protein>
    <submittedName>
        <fullName evidence="2">Uncharacterized protein</fullName>
    </submittedName>
</protein>
<keyword evidence="1" id="KW-0175">Coiled coil</keyword>
<accession>A0A392THG1</accession>
<name>A0A392THG1_9FABA</name>
<keyword evidence="3" id="KW-1185">Reference proteome</keyword>
<evidence type="ECO:0000313" key="3">
    <source>
        <dbReference type="Proteomes" id="UP000265520"/>
    </source>
</evidence>
<feature type="non-terminal residue" evidence="2">
    <location>
        <position position="89"/>
    </location>
</feature>
<evidence type="ECO:0000256" key="1">
    <source>
        <dbReference type="SAM" id="Coils"/>
    </source>
</evidence>
<dbReference type="EMBL" id="LXQA010584589">
    <property type="protein sequence ID" value="MCI60599.1"/>
    <property type="molecule type" value="Genomic_DNA"/>
</dbReference>
<comment type="caution">
    <text evidence="2">The sequence shown here is derived from an EMBL/GenBank/DDBJ whole genome shotgun (WGS) entry which is preliminary data.</text>
</comment>
<evidence type="ECO:0000313" key="2">
    <source>
        <dbReference type="EMBL" id="MCI60599.1"/>
    </source>
</evidence>
<sequence>AKKLKKDAKTQGELVSKLTKERGEAMANSETLTQEKAALEEDFNALQGSVAVQYEEGLQYTLEQMRVLFPALDEQRLGEADALKKIEDG</sequence>
<dbReference type="Proteomes" id="UP000265520">
    <property type="component" value="Unassembled WGS sequence"/>
</dbReference>
<proteinExistence type="predicted"/>